<comment type="caution">
    <text evidence="6">The sequence shown here is derived from an EMBL/GenBank/DDBJ whole genome shotgun (WGS) entry which is preliminary data.</text>
</comment>
<dbReference type="InterPro" id="IPR012318">
    <property type="entry name" value="HTH_CRP"/>
</dbReference>
<dbReference type="Pfam" id="PF13545">
    <property type="entry name" value="HTH_Crp_2"/>
    <property type="match status" value="1"/>
</dbReference>
<keyword evidence="3" id="KW-0804">Transcription</keyword>
<dbReference type="SUPFAM" id="SSF51206">
    <property type="entry name" value="cAMP-binding domain-like"/>
    <property type="match status" value="1"/>
</dbReference>
<dbReference type="OrthoDB" id="3525895at2"/>
<dbReference type="PROSITE" id="PS50042">
    <property type="entry name" value="CNMP_BINDING_3"/>
    <property type="match status" value="1"/>
</dbReference>
<sequence length="224" mass="24376">MPATMNRLALLPLDLPPGLRAIATERRFDPHTELFLQGHPATEIFGILAGRVTLWRVDESGAPCTLLLLGKGELLGSVSVAQGAPHLTSATALDRVTAVCWPAQLFRETVRQDSGLAQSFLQAVARRAVQLMDRFDDIAGLDVEARLARLLLRLCADFGQHDDDLAVVIDIRQHDLAELAFTTVPTVSRVLSKWRADGIASTQRGQVTIPHLSRLAARGGVHLD</sequence>
<protein>
    <submittedName>
        <fullName evidence="6">Crp/Fnr family transcriptional regulator</fullName>
    </submittedName>
</protein>
<dbReference type="SMART" id="SM00419">
    <property type="entry name" value="HTH_CRP"/>
    <property type="match status" value="1"/>
</dbReference>
<dbReference type="InterPro" id="IPR018490">
    <property type="entry name" value="cNMP-bd_dom_sf"/>
</dbReference>
<proteinExistence type="predicted"/>
<dbReference type="SUPFAM" id="SSF46785">
    <property type="entry name" value="Winged helix' DNA-binding domain"/>
    <property type="match status" value="1"/>
</dbReference>
<dbReference type="InterPro" id="IPR014710">
    <property type="entry name" value="RmlC-like_jellyroll"/>
</dbReference>
<name>A0A558QV63_9SPHN</name>
<keyword evidence="7" id="KW-1185">Reference proteome</keyword>
<dbReference type="AlphaFoldDB" id="A0A558QV63"/>
<dbReference type="GO" id="GO:0006355">
    <property type="term" value="P:regulation of DNA-templated transcription"/>
    <property type="evidence" value="ECO:0007669"/>
    <property type="project" value="InterPro"/>
</dbReference>
<evidence type="ECO:0000256" key="1">
    <source>
        <dbReference type="ARBA" id="ARBA00023015"/>
    </source>
</evidence>
<keyword evidence="1" id="KW-0805">Transcription regulation</keyword>
<organism evidence="6 7">
    <name type="scientific">Alterirhizorhabdus solaris</name>
    <dbReference type="NCBI Taxonomy" id="2529389"/>
    <lineage>
        <taxon>Bacteria</taxon>
        <taxon>Pseudomonadati</taxon>
        <taxon>Pseudomonadota</taxon>
        <taxon>Alphaproteobacteria</taxon>
        <taxon>Sphingomonadales</taxon>
        <taxon>Rhizorhabdaceae</taxon>
        <taxon>Alterirhizorhabdus</taxon>
    </lineage>
</organism>
<dbReference type="GO" id="GO:0003677">
    <property type="term" value="F:DNA binding"/>
    <property type="evidence" value="ECO:0007669"/>
    <property type="project" value="UniProtKB-KW"/>
</dbReference>
<dbReference type="RefSeq" id="WP_145154797.1">
    <property type="nucleotide sequence ID" value="NZ_VNIM01000100.1"/>
</dbReference>
<evidence type="ECO:0000259" key="4">
    <source>
        <dbReference type="PROSITE" id="PS50042"/>
    </source>
</evidence>
<dbReference type="CDD" id="cd00038">
    <property type="entry name" value="CAP_ED"/>
    <property type="match status" value="1"/>
</dbReference>
<reference evidence="6 7" key="1">
    <citation type="submission" date="2019-07" db="EMBL/GenBank/DDBJ databases">
        <title>Sphingomonas solaris sp. nov., isolated from a solar panel from Boston, Massachusetts.</title>
        <authorList>
            <person name="Tanner K."/>
            <person name="Pascual J."/>
            <person name="Mancuso C."/>
            <person name="Pereto J."/>
            <person name="Khalil A."/>
            <person name="Vilanova C."/>
        </authorList>
    </citation>
    <scope>NUCLEOTIDE SEQUENCE [LARGE SCALE GENOMIC DNA]</scope>
    <source>
        <strain evidence="6 7">R4DWN</strain>
    </source>
</reference>
<dbReference type="Proteomes" id="UP000318681">
    <property type="component" value="Unassembled WGS sequence"/>
</dbReference>
<keyword evidence="2" id="KW-0238">DNA-binding</keyword>
<evidence type="ECO:0000259" key="5">
    <source>
        <dbReference type="PROSITE" id="PS51063"/>
    </source>
</evidence>
<evidence type="ECO:0000256" key="3">
    <source>
        <dbReference type="ARBA" id="ARBA00023163"/>
    </source>
</evidence>
<feature type="domain" description="Cyclic nucleotide-binding" evidence="4">
    <location>
        <begin position="25"/>
        <end position="127"/>
    </location>
</feature>
<feature type="domain" description="HTH crp-type" evidence="5">
    <location>
        <begin position="141"/>
        <end position="213"/>
    </location>
</feature>
<dbReference type="EMBL" id="VNIM01000100">
    <property type="protein sequence ID" value="TVV71024.1"/>
    <property type="molecule type" value="Genomic_DNA"/>
</dbReference>
<evidence type="ECO:0000256" key="2">
    <source>
        <dbReference type="ARBA" id="ARBA00023125"/>
    </source>
</evidence>
<gene>
    <name evidence="6" type="ORF">FOY91_17740</name>
</gene>
<dbReference type="SMART" id="SM00100">
    <property type="entry name" value="cNMP"/>
    <property type="match status" value="1"/>
</dbReference>
<dbReference type="Pfam" id="PF00027">
    <property type="entry name" value="cNMP_binding"/>
    <property type="match status" value="1"/>
</dbReference>
<dbReference type="InterPro" id="IPR000595">
    <property type="entry name" value="cNMP-bd_dom"/>
</dbReference>
<evidence type="ECO:0000313" key="7">
    <source>
        <dbReference type="Proteomes" id="UP000318681"/>
    </source>
</evidence>
<dbReference type="InterPro" id="IPR036390">
    <property type="entry name" value="WH_DNA-bd_sf"/>
</dbReference>
<evidence type="ECO:0000313" key="6">
    <source>
        <dbReference type="EMBL" id="TVV71024.1"/>
    </source>
</evidence>
<accession>A0A558QV63</accession>
<dbReference type="Gene3D" id="2.60.120.10">
    <property type="entry name" value="Jelly Rolls"/>
    <property type="match status" value="1"/>
</dbReference>
<dbReference type="PROSITE" id="PS51063">
    <property type="entry name" value="HTH_CRP_2"/>
    <property type="match status" value="1"/>
</dbReference>